<protein>
    <submittedName>
        <fullName evidence="2">Uncharacterized protein</fullName>
    </submittedName>
</protein>
<gene>
    <name evidence="2" type="ORF">O185_21470</name>
</gene>
<keyword evidence="1" id="KW-0812">Transmembrane</keyword>
<evidence type="ECO:0000256" key="1">
    <source>
        <dbReference type="SAM" id="Phobius"/>
    </source>
</evidence>
<sequence>MDIGKKFFADMSVISLFMAVLAGEVLVLLAGNEH</sequence>
<reference evidence="2 3" key="1">
    <citation type="submission" date="2013-10" db="EMBL/GenBank/DDBJ databases">
        <title>Whole Genome Shotgun Sequence of Photorhabdus temperata J3.</title>
        <authorList>
            <person name="Park G.-S."/>
            <person name="Hong S.-J."/>
            <person name="Shin J.-H."/>
        </authorList>
    </citation>
    <scope>NUCLEOTIDE SEQUENCE [LARGE SCALE GENOMIC DNA]</scope>
    <source>
        <strain evidence="2 3">J3</strain>
    </source>
</reference>
<dbReference type="Proteomes" id="UP000017133">
    <property type="component" value="Unassembled WGS sequence"/>
</dbReference>
<keyword evidence="3" id="KW-1185">Reference proteome</keyword>
<keyword evidence="1" id="KW-1133">Transmembrane helix</keyword>
<accession>U7QVD2</accession>
<evidence type="ECO:0000313" key="2">
    <source>
        <dbReference type="EMBL" id="ERT11055.1"/>
    </source>
</evidence>
<keyword evidence="1" id="KW-0472">Membrane</keyword>
<evidence type="ECO:0000313" key="3">
    <source>
        <dbReference type="Proteomes" id="UP000017133"/>
    </source>
</evidence>
<organism evidence="2 3">
    <name type="scientific">Photorhabdus temperata J3</name>
    <dbReference type="NCBI Taxonomy" id="1389415"/>
    <lineage>
        <taxon>Bacteria</taxon>
        <taxon>Pseudomonadati</taxon>
        <taxon>Pseudomonadota</taxon>
        <taxon>Gammaproteobacteria</taxon>
        <taxon>Enterobacterales</taxon>
        <taxon>Morganellaceae</taxon>
        <taxon>Photorhabdus</taxon>
    </lineage>
</organism>
<feature type="transmembrane region" description="Helical" evidence="1">
    <location>
        <begin position="7"/>
        <end position="31"/>
    </location>
</feature>
<dbReference type="AlphaFoldDB" id="U7QVD2"/>
<name>U7QVD2_PHOTE</name>
<comment type="caution">
    <text evidence="2">The sequence shown here is derived from an EMBL/GenBank/DDBJ whole genome shotgun (WGS) entry which is preliminary data.</text>
</comment>
<proteinExistence type="predicted"/>
<dbReference type="EMBL" id="AXDT01000231">
    <property type="protein sequence ID" value="ERT11055.1"/>
    <property type="molecule type" value="Genomic_DNA"/>
</dbReference>